<dbReference type="KEGG" id="xbo:XBJ1_1911"/>
<dbReference type="Proteomes" id="UP000002045">
    <property type="component" value="Chromosome"/>
</dbReference>
<protein>
    <submittedName>
        <fullName evidence="1">P-type ATPase, Mg2+ ATPase transporter</fullName>
    </submittedName>
</protein>
<organism evidence="1 2">
    <name type="scientific">Xenorhabdus bovienii (strain SS-2004)</name>
    <name type="common">Xenorhabdus nematophila subsp. bovienii</name>
    <dbReference type="NCBI Taxonomy" id="406818"/>
    <lineage>
        <taxon>Bacteria</taxon>
        <taxon>Pseudomonadati</taxon>
        <taxon>Pseudomonadota</taxon>
        <taxon>Gammaproteobacteria</taxon>
        <taxon>Enterobacterales</taxon>
        <taxon>Morganellaceae</taxon>
        <taxon>Xenorhabdus</taxon>
    </lineage>
</organism>
<name>D3V2S2_XENBS</name>
<evidence type="ECO:0000313" key="1">
    <source>
        <dbReference type="EMBL" id="CBJ81037.1"/>
    </source>
</evidence>
<accession>D3V2S2</accession>
<evidence type="ECO:0000313" key="2">
    <source>
        <dbReference type="Proteomes" id="UP000002045"/>
    </source>
</evidence>
<sequence>MTGELSLDEVKHLFSVADEKEIVLQVLLTFLDLPKVSAAMAITALRENDVSAKALNGDSPVITAEI</sequence>
<dbReference type="STRING" id="406818.XBJ1_1911"/>
<dbReference type="AlphaFoldDB" id="D3V2S2"/>
<dbReference type="EMBL" id="FN667741">
    <property type="protein sequence ID" value="CBJ81037.1"/>
    <property type="molecule type" value="Genomic_DNA"/>
</dbReference>
<gene>
    <name evidence="1" type="ordered locus">XBJ1_1911</name>
</gene>
<dbReference type="HOGENOM" id="CLU_2830290_0_0_6"/>
<proteinExistence type="predicted"/>
<reference evidence="1" key="1">
    <citation type="journal article" date="2011" name="PLoS ONE">
        <title>The entomopathogenic bacterial endosymbionts xenorhabdus and photorhabdus: convergent lifestyles from divergent genomes.</title>
        <authorList>
            <person name="Chaston J.M."/>
            <person name="Suen G."/>
            <person name="Tucker S.L."/>
            <person name="Andersen A.W."/>
            <person name="Bhasin A."/>
            <person name="Bode E."/>
            <person name="Bode H.B."/>
            <person name="Brachmann A.O."/>
            <person name="Cowles C.E."/>
            <person name="Cowles K.N."/>
            <person name="Darby C."/>
            <person name="de Leon L."/>
            <person name="Drace K."/>
            <person name="Du Z."/>
            <person name="Givaudan A."/>
            <person name="Herbert Tran E.E."/>
            <person name="Jewell K.A."/>
            <person name="Knack J.J."/>
            <person name="Krasomil-Osterfeld K.C."/>
            <person name="Kukor R."/>
            <person name="Lanois A."/>
            <person name="Latreille P."/>
            <person name="Leimgruber N.K."/>
            <person name="Lipke C.M."/>
            <person name="Liu R."/>
            <person name="Lu X."/>
            <person name="Martens E.C."/>
            <person name="Marri P.R."/>
            <person name="Medigue C."/>
            <person name="Menard M.L."/>
            <person name="Miller N.M."/>
            <person name="Morales-Soto N."/>
            <person name="Norton S."/>
            <person name="Ogier J.C."/>
            <person name="Orchard S.S."/>
            <person name="Park D."/>
            <person name="Park Y."/>
            <person name="Qurollo B.A."/>
            <person name="Sugar D.R."/>
            <person name="Richards G.R."/>
            <person name="Rouy Z."/>
            <person name="Slominski B."/>
            <person name="Slominski K."/>
            <person name="Snyder H."/>
            <person name="Tjaden B.C."/>
            <person name="van der Hoeven R."/>
            <person name="Welch R.D."/>
            <person name="Wheeler C."/>
            <person name="Xiang B."/>
            <person name="Barbazuk B."/>
            <person name="Gaudriault S."/>
            <person name="Goodner B."/>
            <person name="Slater S.C."/>
            <person name="Forst S."/>
            <person name="Goldman B.S."/>
            <person name="Goodrich-Blair H."/>
        </authorList>
    </citation>
    <scope>NUCLEOTIDE SEQUENCE [LARGE SCALE GENOMIC DNA]</scope>
    <source>
        <strain evidence="1">SS-2004</strain>
    </source>
</reference>
<dbReference type="RefSeq" id="WP_012988391.1">
    <property type="nucleotide sequence ID" value="NC_013892.1"/>
</dbReference>
<dbReference type="eggNOG" id="COG0474">
    <property type="taxonomic scope" value="Bacteria"/>
</dbReference>